<feature type="compositionally biased region" description="Low complexity" evidence="2">
    <location>
        <begin position="615"/>
        <end position="627"/>
    </location>
</feature>
<feature type="domain" description="Tyrosinase copper-binding" evidence="3">
    <location>
        <begin position="74"/>
        <end position="264"/>
    </location>
</feature>
<feature type="region of interest" description="Disordered" evidence="2">
    <location>
        <begin position="615"/>
        <end position="634"/>
    </location>
</feature>
<dbReference type="PANTHER" id="PTHR11474:SF50">
    <property type="entry name" value="TYROSINASE COPPER-BINDING DOMAIN-CONTAINING PROTEIN"/>
    <property type="match status" value="1"/>
</dbReference>
<evidence type="ECO:0000313" key="5">
    <source>
        <dbReference type="WBParaSite" id="MhA1_Contig1089.frz3.gene4"/>
    </source>
</evidence>
<dbReference type="WBParaSite" id="MhA1_Contig1089.frz3.gene4">
    <property type="protein sequence ID" value="MhA1_Contig1089.frz3.gene4"/>
    <property type="gene ID" value="MhA1_Contig1089.frz3.gene4"/>
</dbReference>
<keyword evidence="4" id="KW-1185">Reference proteome</keyword>
<evidence type="ECO:0000256" key="1">
    <source>
        <dbReference type="ARBA" id="ARBA00022723"/>
    </source>
</evidence>
<dbReference type="PANTHER" id="PTHR11474">
    <property type="entry name" value="TYROSINASE FAMILY MEMBER"/>
    <property type="match status" value="1"/>
</dbReference>
<dbReference type="Proteomes" id="UP000095281">
    <property type="component" value="Unplaced"/>
</dbReference>
<protein>
    <submittedName>
        <fullName evidence="5">Tyrosinase_Cu-bd domain-containing protein</fullName>
    </submittedName>
</protein>
<keyword evidence="1" id="KW-0479">Metal-binding</keyword>
<evidence type="ECO:0000259" key="3">
    <source>
        <dbReference type="Pfam" id="PF00264"/>
    </source>
</evidence>
<name>A0A1I8AZD4_MELHA</name>
<evidence type="ECO:0000313" key="4">
    <source>
        <dbReference type="Proteomes" id="UP000095281"/>
    </source>
</evidence>
<evidence type="ECO:0000256" key="2">
    <source>
        <dbReference type="SAM" id="MobiDB-lite"/>
    </source>
</evidence>
<dbReference type="InterPro" id="IPR002227">
    <property type="entry name" value="Tyrosinase_Cu-bd"/>
</dbReference>
<sequence length="788" mass="88690">MTEDSASDRPALKCFDQSCVCSYYGGKTNGSLNDCTLPNGQKVQKAIRKEIRMLTDEERHALFKGIRGMKDNVDYDYIAAIHKLAYEAGAAHMGAAFFIWHREYCKRFEILLRKYNTLLALAYWDTTLDSHLPTPADSILFTEEFFGTTNSEGYVVTGMFAPWETLEGKPYITRAVGQDGGMITDANIQWTLSQTKIENVMAYSMPSDGCPYEVDYNWFEFPHGKVHNFIGGDMSIVFPNRAANEVIFFFFHSFVDLVFELWRQARQTRNQRENDYPADLADCENTGHFKNATMTQFAPLRNIDGLSNKYTDNMYEYAPRPTCTATTECGSKYLFCDRSQDSPRCVSKVRPGGNCKGFSNEDVCYNSTCVNDVCVVLSTTSSMPTRAFTSTVKKEIVTTTAPKMTEKITTSAEKMEVKTTEKEPPTTKIPSTKMTENPTTTTEKIEFTTTSEKETSITTNFTTKIPAQPTTRKEKTQVTTITEKETTTSKTKITVKPTILTTKMTEKPITITEKTEEITTITETTEEATTEIPETTELIEEATTPEKTTTIEETDEVTTNEPAEDITTTTQITLEPTTTEKIKEKPTTIANIMEKTTTTETPEEDTTMEPIEPTTTETTKEYTTTTEEPPEEPTKTMIELPEEETTTATAKIPEKLITTTATKKVTNSISTIATRSKTKKPKKGKKKHKHHTKNYLTSTIIQKKPTVKTSTFKPTPIIAKITKTIGIPSTTKTQVHKTSKPTKPKKGKKNCKCKKTQNPSKNKYKDKTINPPKNKQEKKEDQGKNIKN</sequence>
<dbReference type="AlphaFoldDB" id="A0A1I8AZD4"/>
<feature type="compositionally biased region" description="Low complexity" evidence="2">
    <location>
        <begin position="426"/>
        <end position="442"/>
    </location>
</feature>
<dbReference type="GO" id="GO:0046872">
    <property type="term" value="F:metal ion binding"/>
    <property type="evidence" value="ECO:0007669"/>
    <property type="project" value="UniProtKB-KW"/>
</dbReference>
<dbReference type="InterPro" id="IPR008922">
    <property type="entry name" value="Di-copper_centre_dom_sf"/>
</dbReference>
<feature type="compositionally biased region" description="Basic and acidic residues" evidence="2">
    <location>
        <begin position="763"/>
        <end position="788"/>
    </location>
</feature>
<dbReference type="PRINTS" id="PR00092">
    <property type="entry name" value="TYROSINASE"/>
</dbReference>
<dbReference type="Pfam" id="PF00264">
    <property type="entry name" value="Tyrosinase"/>
    <property type="match status" value="1"/>
</dbReference>
<feature type="region of interest" description="Disordered" evidence="2">
    <location>
        <begin position="723"/>
        <end position="788"/>
    </location>
</feature>
<dbReference type="SUPFAM" id="SSF48056">
    <property type="entry name" value="Di-copper centre-containing domain"/>
    <property type="match status" value="1"/>
</dbReference>
<dbReference type="InterPro" id="IPR050316">
    <property type="entry name" value="Tyrosinase/Hemocyanin"/>
</dbReference>
<accession>A0A1I8AZD4</accession>
<feature type="compositionally biased region" description="Basic and acidic residues" evidence="2">
    <location>
        <begin position="413"/>
        <end position="425"/>
    </location>
</feature>
<feature type="region of interest" description="Disordered" evidence="2">
    <location>
        <begin position="672"/>
        <end position="700"/>
    </location>
</feature>
<dbReference type="OMA" id="TMDNQTD"/>
<feature type="compositionally biased region" description="Basic residues" evidence="2">
    <location>
        <begin position="676"/>
        <end position="693"/>
    </location>
</feature>
<proteinExistence type="predicted"/>
<dbReference type="GO" id="GO:0016491">
    <property type="term" value="F:oxidoreductase activity"/>
    <property type="evidence" value="ECO:0007669"/>
    <property type="project" value="InterPro"/>
</dbReference>
<feature type="compositionally biased region" description="Basic residues" evidence="2">
    <location>
        <begin position="734"/>
        <end position="755"/>
    </location>
</feature>
<dbReference type="Gene3D" id="1.10.1280.10">
    <property type="entry name" value="Di-copper center containing domain from catechol oxidase"/>
    <property type="match status" value="1"/>
</dbReference>
<organism evidence="4 5">
    <name type="scientific">Meloidogyne hapla</name>
    <name type="common">Root-knot nematode worm</name>
    <dbReference type="NCBI Taxonomy" id="6305"/>
    <lineage>
        <taxon>Eukaryota</taxon>
        <taxon>Metazoa</taxon>
        <taxon>Ecdysozoa</taxon>
        <taxon>Nematoda</taxon>
        <taxon>Chromadorea</taxon>
        <taxon>Rhabditida</taxon>
        <taxon>Tylenchina</taxon>
        <taxon>Tylenchomorpha</taxon>
        <taxon>Tylenchoidea</taxon>
        <taxon>Meloidogynidae</taxon>
        <taxon>Meloidogyninae</taxon>
        <taxon>Meloidogyne</taxon>
    </lineage>
</organism>
<reference evidence="5" key="1">
    <citation type="submission" date="2016-11" db="UniProtKB">
        <authorList>
            <consortium name="WormBaseParasite"/>
        </authorList>
    </citation>
    <scope>IDENTIFICATION</scope>
</reference>
<feature type="region of interest" description="Disordered" evidence="2">
    <location>
        <begin position="412"/>
        <end position="443"/>
    </location>
</feature>